<organism evidence="1">
    <name type="scientific">Anopheles braziliensis</name>
    <dbReference type="NCBI Taxonomy" id="58242"/>
    <lineage>
        <taxon>Eukaryota</taxon>
        <taxon>Metazoa</taxon>
        <taxon>Ecdysozoa</taxon>
        <taxon>Arthropoda</taxon>
        <taxon>Hexapoda</taxon>
        <taxon>Insecta</taxon>
        <taxon>Pterygota</taxon>
        <taxon>Neoptera</taxon>
        <taxon>Endopterygota</taxon>
        <taxon>Diptera</taxon>
        <taxon>Nematocera</taxon>
        <taxon>Culicoidea</taxon>
        <taxon>Culicidae</taxon>
        <taxon>Anophelinae</taxon>
        <taxon>Anopheles</taxon>
    </lineage>
</organism>
<dbReference type="AlphaFoldDB" id="A0A2M3ZVV6"/>
<evidence type="ECO:0000313" key="1">
    <source>
        <dbReference type="EMBL" id="MBW32622.1"/>
    </source>
</evidence>
<proteinExistence type="predicted"/>
<dbReference type="EMBL" id="GGFM01011871">
    <property type="protein sequence ID" value="MBW32622.1"/>
    <property type="molecule type" value="Transcribed_RNA"/>
</dbReference>
<accession>A0A2M3ZVV6</accession>
<protein>
    <submittedName>
        <fullName evidence="1">Putative secreted peptide</fullName>
    </submittedName>
</protein>
<sequence>MHGNLLAWYKTGGLAVVLLLAITLLKVLGVAICFQTGSPPSAAAATAYFDAAVHVFRSLNRQAWWDSLKKRNYSQYFHVTNRSNPIFVLGF</sequence>
<name>A0A2M3ZVV6_9DIPT</name>
<reference evidence="1" key="1">
    <citation type="submission" date="2018-01" db="EMBL/GenBank/DDBJ databases">
        <title>An insight into the sialome of Amazonian anophelines.</title>
        <authorList>
            <person name="Ribeiro J.M."/>
            <person name="Scarpassa V."/>
            <person name="Calvo E."/>
        </authorList>
    </citation>
    <scope>NUCLEOTIDE SEQUENCE</scope>
    <source>
        <tissue evidence="1">Salivary glands</tissue>
    </source>
</reference>